<dbReference type="InterPro" id="IPR013249">
    <property type="entry name" value="RNA_pol_sigma70_r4_t2"/>
</dbReference>
<keyword evidence="2" id="KW-0805">Transcription regulation</keyword>
<name>A0A5B9VW15_9BACT</name>
<dbReference type="NCBIfam" id="TIGR02937">
    <property type="entry name" value="sigma70-ECF"/>
    <property type="match status" value="1"/>
</dbReference>
<dbReference type="InterPro" id="IPR036388">
    <property type="entry name" value="WH-like_DNA-bd_sf"/>
</dbReference>
<dbReference type="CDD" id="cd06171">
    <property type="entry name" value="Sigma70_r4"/>
    <property type="match status" value="1"/>
</dbReference>
<gene>
    <name evidence="8" type="primary">sigE_15</name>
    <name evidence="8" type="ORF">OJF2_08990</name>
</gene>
<dbReference type="PANTHER" id="PTHR43133">
    <property type="entry name" value="RNA POLYMERASE ECF-TYPE SIGMA FACTO"/>
    <property type="match status" value="1"/>
</dbReference>
<dbReference type="GO" id="GO:0016987">
    <property type="term" value="F:sigma factor activity"/>
    <property type="evidence" value="ECO:0007669"/>
    <property type="project" value="UniProtKB-KW"/>
</dbReference>
<dbReference type="SUPFAM" id="SSF88946">
    <property type="entry name" value="Sigma2 domain of RNA polymerase sigma factors"/>
    <property type="match status" value="1"/>
</dbReference>
<dbReference type="GO" id="GO:0003677">
    <property type="term" value="F:DNA binding"/>
    <property type="evidence" value="ECO:0007669"/>
    <property type="project" value="InterPro"/>
</dbReference>
<feature type="domain" description="RNA polymerase sigma factor 70 region 4 type 2" evidence="7">
    <location>
        <begin position="144"/>
        <end position="195"/>
    </location>
</feature>
<dbReference type="InterPro" id="IPR013325">
    <property type="entry name" value="RNA_pol_sigma_r2"/>
</dbReference>
<dbReference type="EMBL" id="CP042997">
    <property type="protein sequence ID" value="QEH32428.1"/>
    <property type="molecule type" value="Genomic_DNA"/>
</dbReference>
<accession>A0A5B9VW15</accession>
<comment type="similarity">
    <text evidence="1">Belongs to the sigma-70 factor family. ECF subfamily.</text>
</comment>
<evidence type="ECO:0000313" key="8">
    <source>
        <dbReference type="EMBL" id="QEH32428.1"/>
    </source>
</evidence>
<feature type="domain" description="RNA polymerase sigma-70 region 2" evidence="6">
    <location>
        <begin position="49"/>
        <end position="110"/>
    </location>
</feature>
<dbReference type="GO" id="GO:0006352">
    <property type="term" value="P:DNA-templated transcription initiation"/>
    <property type="evidence" value="ECO:0007669"/>
    <property type="project" value="InterPro"/>
</dbReference>
<evidence type="ECO:0000256" key="3">
    <source>
        <dbReference type="ARBA" id="ARBA00023082"/>
    </source>
</evidence>
<evidence type="ECO:0000259" key="6">
    <source>
        <dbReference type="Pfam" id="PF04542"/>
    </source>
</evidence>
<protein>
    <submittedName>
        <fullName evidence="8">ECF RNA polymerase sigma factor SigE</fullName>
    </submittedName>
</protein>
<proteinExistence type="inferred from homology"/>
<dbReference type="KEGG" id="agv:OJF2_08990"/>
<keyword evidence="3" id="KW-0731">Sigma factor</keyword>
<evidence type="ECO:0000259" key="7">
    <source>
        <dbReference type="Pfam" id="PF08281"/>
    </source>
</evidence>
<keyword evidence="9" id="KW-1185">Reference proteome</keyword>
<evidence type="ECO:0000256" key="5">
    <source>
        <dbReference type="SAM" id="MobiDB-lite"/>
    </source>
</evidence>
<evidence type="ECO:0000256" key="4">
    <source>
        <dbReference type="ARBA" id="ARBA00023163"/>
    </source>
</evidence>
<feature type="region of interest" description="Disordered" evidence="5">
    <location>
        <begin position="118"/>
        <end position="138"/>
    </location>
</feature>
<dbReference type="PANTHER" id="PTHR43133:SF51">
    <property type="entry name" value="RNA POLYMERASE SIGMA FACTOR"/>
    <property type="match status" value="1"/>
</dbReference>
<dbReference type="InterPro" id="IPR014284">
    <property type="entry name" value="RNA_pol_sigma-70_dom"/>
</dbReference>
<reference evidence="8 9" key="1">
    <citation type="submission" date="2019-08" db="EMBL/GenBank/DDBJ databases">
        <title>Deep-cultivation of Planctomycetes and their phenomic and genomic characterization uncovers novel biology.</title>
        <authorList>
            <person name="Wiegand S."/>
            <person name="Jogler M."/>
            <person name="Boedeker C."/>
            <person name="Pinto D."/>
            <person name="Vollmers J."/>
            <person name="Rivas-Marin E."/>
            <person name="Kohn T."/>
            <person name="Peeters S.H."/>
            <person name="Heuer A."/>
            <person name="Rast P."/>
            <person name="Oberbeckmann S."/>
            <person name="Bunk B."/>
            <person name="Jeske O."/>
            <person name="Meyerdierks A."/>
            <person name="Storesund J.E."/>
            <person name="Kallscheuer N."/>
            <person name="Luecker S."/>
            <person name="Lage O.M."/>
            <person name="Pohl T."/>
            <person name="Merkel B.J."/>
            <person name="Hornburger P."/>
            <person name="Mueller R.-W."/>
            <person name="Bruemmer F."/>
            <person name="Labrenz M."/>
            <person name="Spormann A.M."/>
            <person name="Op den Camp H."/>
            <person name="Overmann J."/>
            <person name="Amann R."/>
            <person name="Jetten M.S.M."/>
            <person name="Mascher T."/>
            <person name="Medema M.H."/>
            <person name="Devos D.P."/>
            <person name="Kaster A.-K."/>
            <person name="Ovreas L."/>
            <person name="Rohde M."/>
            <person name="Galperin M.Y."/>
            <person name="Jogler C."/>
        </authorList>
    </citation>
    <scope>NUCLEOTIDE SEQUENCE [LARGE SCALE GENOMIC DNA]</scope>
    <source>
        <strain evidence="8 9">OJF2</strain>
    </source>
</reference>
<evidence type="ECO:0000256" key="1">
    <source>
        <dbReference type="ARBA" id="ARBA00010641"/>
    </source>
</evidence>
<dbReference type="RefSeq" id="WP_148591599.1">
    <property type="nucleotide sequence ID" value="NZ_CP042997.1"/>
</dbReference>
<dbReference type="Pfam" id="PF08281">
    <property type="entry name" value="Sigma70_r4_2"/>
    <property type="match status" value="1"/>
</dbReference>
<organism evidence="8 9">
    <name type="scientific">Aquisphaera giovannonii</name>
    <dbReference type="NCBI Taxonomy" id="406548"/>
    <lineage>
        <taxon>Bacteria</taxon>
        <taxon>Pseudomonadati</taxon>
        <taxon>Planctomycetota</taxon>
        <taxon>Planctomycetia</taxon>
        <taxon>Isosphaerales</taxon>
        <taxon>Isosphaeraceae</taxon>
        <taxon>Aquisphaera</taxon>
    </lineage>
</organism>
<dbReference type="InterPro" id="IPR013324">
    <property type="entry name" value="RNA_pol_sigma_r3/r4-like"/>
</dbReference>
<dbReference type="OrthoDB" id="291047at2"/>
<sequence length="458" mass="48376">MPRSTSRIALRHLRTLFAAGANGTLTDGQLLERFLAREGEAAELAFATLVELHGPMVLRVCRTILRDGHDADDAFQATFLVLARRARSLWVRDSLGPWLHQVARRVATHARAELLRRREAESRAAESAPRGTPATPAEFDLGDILHEELSRLPASYRSAVVLCCLEGLTVEQAAGRLGWPMGTVQSRLARGRQRLRERLTRRGLAPAVVATAVMSSADRAGAAVPAGLAESATAAAMRFAASQPIATGTVPAAAIALAEGVLGTMTRSSVKIAGTALVAAGLAVAGVGAFARQSGPDPFVAAAAAAPPGAGRGEAGAAGPESTAFDRFTIPVPPPGGRVVIDIEGPGSERRRLVVEPDGKGLHRLRDEYKNEHGSGTRTLTCSNVEITALLPPSEARKAFILPPPVGLHPGPMTATVPDTERRIQELEHKLDRVLKVLEDTRGDHGMPNQKPGDAGFQ</sequence>
<dbReference type="AlphaFoldDB" id="A0A5B9VW15"/>
<dbReference type="Proteomes" id="UP000324233">
    <property type="component" value="Chromosome"/>
</dbReference>
<dbReference type="SUPFAM" id="SSF88659">
    <property type="entry name" value="Sigma3 and sigma4 domains of RNA polymerase sigma factors"/>
    <property type="match status" value="1"/>
</dbReference>
<dbReference type="InterPro" id="IPR039425">
    <property type="entry name" value="RNA_pol_sigma-70-like"/>
</dbReference>
<evidence type="ECO:0000313" key="9">
    <source>
        <dbReference type="Proteomes" id="UP000324233"/>
    </source>
</evidence>
<dbReference type="Gene3D" id="1.10.1740.10">
    <property type="match status" value="1"/>
</dbReference>
<feature type="region of interest" description="Disordered" evidence="5">
    <location>
        <begin position="438"/>
        <end position="458"/>
    </location>
</feature>
<dbReference type="Gene3D" id="1.10.10.10">
    <property type="entry name" value="Winged helix-like DNA-binding domain superfamily/Winged helix DNA-binding domain"/>
    <property type="match status" value="1"/>
</dbReference>
<dbReference type="Pfam" id="PF04542">
    <property type="entry name" value="Sigma70_r2"/>
    <property type="match status" value="1"/>
</dbReference>
<keyword evidence="4" id="KW-0804">Transcription</keyword>
<dbReference type="InterPro" id="IPR007627">
    <property type="entry name" value="RNA_pol_sigma70_r2"/>
</dbReference>
<evidence type="ECO:0000256" key="2">
    <source>
        <dbReference type="ARBA" id="ARBA00023015"/>
    </source>
</evidence>